<evidence type="ECO:0000313" key="2">
    <source>
        <dbReference type="Proteomes" id="UP001652504"/>
    </source>
</evidence>
<organism evidence="1 2">
    <name type="scientific">Fluctibacter corallii</name>
    <dbReference type="NCBI Taxonomy" id="2984329"/>
    <lineage>
        <taxon>Bacteria</taxon>
        <taxon>Pseudomonadati</taxon>
        <taxon>Pseudomonadota</taxon>
        <taxon>Gammaproteobacteria</taxon>
        <taxon>Alteromonadales</taxon>
        <taxon>Alteromonadaceae</taxon>
        <taxon>Fluctibacter</taxon>
    </lineage>
</organism>
<dbReference type="EMBL" id="JAOWKX010000004">
    <property type="protein sequence ID" value="MCV2884759.1"/>
    <property type="molecule type" value="Genomic_DNA"/>
</dbReference>
<sequence>MSVPFLEILQEKLPSIGFCNTIKIDYESGFIEFVRDIADIELVLGLAPCSSSKGEMEFSVQIGFDSKTLKETLDLIKPWECNPEFATFHVDRSLPKERVANLNFYLLINSFDDLNCPSTFTLTPSSYIEEVETLLELLRFSLENCVLELSSASTLSNELVNLAQSGLNRTNYGLSSSNAIVHAALLLDAEGDKEKAMELLGEGLKLELESNNRTWGFDKKELEISNQITLCQFDKYIRYVKQ</sequence>
<name>A0ABT3A7U7_9ALTE</name>
<protein>
    <submittedName>
        <fullName evidence="1">Uncharacterized protein</fullName>
    </submittedName>
</protein>
<dbReference type="Proteomes" id="UP001652504">
    <property type="component" value="Unassembled WGS sequence"/>
</dbReference>
<keyword evidence="2" id="KW-1185">Reference proteome</keyword>
<gene>
    <name evidence="1" type="ORF">OE749_08625</name>
</gene>
<reference evidence="1 2" key="1">
    <citation type="submission" date="2022-10" db="EMBL/GenBank/DDBJ databases">
        <title>Aestuariibacter sp. AA17 isolated from Montipora capitata coral fragment.</title>
        <authorList>
            <person name="Emsley S.A."/>
            <person name="Pfannmuller K.M."/>
            <person name="Loughran R.M."/>
            <person name="Shlafstein M."/>
            <person name="Papke E."/>
            <person name="Saw J.H."/>
            <person name="Ushijima B."/>
            <person name="Videau P."/>
        </authorList>
    </citation>
    <scope>NUCLEOTIDE SEQUENCE [LARGE SCALE GENOMIC DNA]</scope>
    <source>
        <strain evidence="1 2">AA17</strain>
    </source>
</reference>
<evidence type="ECO:0000313" key="1">
    <source>
        <dbReference type="EMBL" id="MCV2884759.1"/>
    </source>
</evidence>
<proteinExistence type="predicted"/>
<accession>A0ABT3A7U7</accession>
<comment type="caution">
    <text evidence="1">The sequence shown here is derived from an EMBL/GenBank/DDBJ whole genome shotgun (WGS) entry which is preliminary data.</text>
</comment>